<feature type="compositionally biased region" description="Acidic residues" evidence="3">
    <location>
        <begin position="350"/>
        <end position="365"/>
    </location>
</feature>
<protein>
    <submittedName>
        <fullName evidence="5">Uncharacterized protein LOC106532984</fullName>
    </submittedName>
</protein>
<evidence type="ECO:0000313" key="5">
    <source>
        <dbReference type="RefSeq" id="XP_013884629.1"/>
    </source>
</evidence>
<proteinExistence type="predicted"/>
<gene>
    <name evidence="5" type="primary">LOC106532984</name>
</gene>
<evidence type="ECO:0000256" key="3">
    <source>
        <dbReference type="SAM" id="MobiDB-lite"/>
    </source>
</evidence>
<dbReference type="RefSeq" id="XP_013884629.1">
    <property type="nucleotide sequence ID" value="XM_014029175.1"/>
</dbReference>
<dbReference type="Proteomes" id="UP000192220">
    <property type="component" value="Unplaced"/>
</dbReference>
<dbReference type="OrthoDB" id="6141694at2759"/>
<accession>A0A2I4CXB6</accession>
<keyword evidence="1" id="KW-0540">Nuclease</keyword>
<dbReference type="GeneID" id="106532984"/>
<dbReference type="InterPro" id="IPR022894">
    <property type="entry name" value="Oligoribonuclease"/>
</dbReference>
<dbReference type="PANTHER" id="PTHR11046:SF29">
    <property type="match status" value="1"/>
</dbReference>
<evidence type="ECO:0000256" key="2">
    <source>
        <dbReference type="SAM" id="Coils"/>
    </source>
</evidence>
<keyword evidence="4" id="KW-1185">Reference proteome</keyword>
<organism evidence="4 5">
    <name type="scientific">Austrofundulus limnaeus</name>
    <name type="common">Annual killifish</name>
    <dbReference type="NCBI Taxonomy" id="52670"/>
    <lineage>
        <taxon>Eukaryota</taxon>
        <taxon>Metazoa</taxon>
        <taxon>Chordata</taxon>
        <taxon>Craniata</taxon>
        <taxon>Vertebrata</taxon>
        <taxon>Euteleostomi</taxon>
        <taxon>Actinopterygii</taxon>
        <taxon>Neopterygii</taxon>
        <taxon>Teleostei</taxon>
        <taxon>Neoteleostei</taxon>
        <taxon>Acanthomorphata</taxon>
        <taxon>Ovalentaria</taxon>
        <taxon>Atherinomorphae</taxon>
        <taxon>Cyprinodontiformes</taxon>
        <taxon>Rivulidae</taxon>
        <taxon>Austrofundulus</taxon>
    </lineage>
</organism>
<feature type="coiled-coil region" evidence="2">
    <location>
        <begin position="203"/>
        <end position="234"/>
    </location>
</feature>
<dbReference type="AlphaFoldDB" id="A0A2I4CXB6"/>
<dbReference type="PANTHER" id="PTHR11046">
    <property type="entry name" value="OLIGORIBONUCLEASE, MITOCHONDRIAL"/>
    <property type="match status" value="1"/>
</dbReference>
<dbReference type="GO" id="GO:0000175">
    <property type="term" value="F:3'-5'-RNA exonuclease activity"/>
    <property type="evidence" value="ECO:0007669"/>
    <property type="project" value="InterPro"/>
</dbReference>
<name>A0A2I4CXB6_AUSLI</name>
<dbReference type="InParanoid" id="A0A2I4CXB6"/>
<dbReference type="KEGG" id="alim:106532984"/>
<keyword evidence="1" id="KW-0378">Hydrolase</keyword>
<feature type="region of interest" description="Disordered" evidence="3">
    <location>
        <begin position="330"/>
        <end position="367"/>
    </location>
</feature>
<sequence length="481" mass="55893">MYHKVTGPYWMLVQSEVQYLDFYKYVESMHIFLKKCFDEPSCLLQSETKVFDDFSLPMNDVLSSLYDRQPTSTTHPDLTLKLVLKKMSASFVDVIERQLHDFLQGGRYHNIPQDSPLRTKMMHSKLHNLLGEACFGDLDFSLFKRRNASLHHNATINMLKRNKTMSNWFKSKPSYKQKELLKKSSCLAQEIRNKNRIEVRSIQESLKRKLQDTKDEADNKYRELQRTKEDIVKEVRKHGGPCLTLEDVDSLLLEGGKSALKAEIKYQKMVLNQKSKFLRVTGSAADLKENLRNFFHQKEKSDAAISTNAEQKQFTYLDSDEEDLMLASPVPLAPSHQSPSSENEPKSETENSDTEDDFENTDTESEAPSKTVRIDFEYNFSRTGEWIAVFYTDQDGKPYFVVGEVIEVLSETEASVNYLQQCRVRETLFKVPDATDFDAKVKNKFVFAWNILVATTNGRIWTVQEIKDIKMHFKEYLNLYF</sequence>
<evidence type="ECO:0000313" key="4">
    <source>
        <dbReference type="Proteomes" id="UP000192220"/>
    </source>
</evidence>
<keyword evidence="2" id="KW-0175">Coiled coil</keyword>
<evidence type="ECO:0000256" key="1">
    <source>
        <dbReference type="ARBA" id="ARBA00022722"/>
    </source>
</evidence>
<reference evidence="5" key="1">
    <citation type="submission" date="2025-08" db="UniProtKB">
        <authorList>
            <consortium name="RefSeq"/>
        </authorList>
    </citation>
    <scope>IDENTIFICATION</scope>
</reference>